<evidence type="ECO:0000256" key="1">
    <source>
        <dbReference type="ARBA" id="ARBA00001974"/>
    </source>
</evidence>
<dbReference type="PRINTS" id="PR00411">
    <property type="entry name" value="PNDRDTASEI"/>
</dbReference>
<comment type="cofactor">
    <cofactor evidence="1">
        <name>FAD</name>
        <dbReference type="ChEBI" id="CHEBI:57692"/>
    </cofactor>
</comment>
<dbReference type="PANTHER" id="PTHR43429:SF1">
    <property type="entry name" value="NAD(P)H SULFUR OXIDOREDUCTASE (COA-DEPENDENT)"/>
    <property type="match status" value="1"/>
</dbReference>
<dbReference type="PRINTS" id="PR00368">
    <property type="entry name" value="FADPNR"/>
</dbReference>
<accession>A0A0P6WY62</accession>
<dbReference type="SUPFAM" id="SSF55424">
    <property type="entry name" value="FAD/NAD-linked reductases, dimerisation (C-terminal) domain"/>
    <property type="match status" value="1"/>
</dbReference>
<dbReference type="Proteomes" id="UP000050398">
    <property type="component" value="Unassembled WGS sequence"/>
</dbReference>
<dbReference type="InterPro" id="IPR004099">
    <property type="entry name" value="Pyr_nucl-diS_OxRdtase_dimer"/>
</dbReference>
<evidence type="ECO:0000256" key="3">
    <source>
        <dbReference type="ARBA" id="ARBA00022630"/>
    </source>
</evidence>
<proteinExistence type="inferred from homology"/>
<organism evidence="9 10">
    <name type="scientific">Rossellomorea vietnamensis</name>
    <dbReference type="NCBI Taxonomy" id="218284"/>
    <lineage>
        <taxon>Bacteria</taxon>
        <taxon>Bacillati</taxon>
        <taxon>Bacillota</taxon>
        <taxon>Bacilli</taxon>
        <taxon>Bacillales</taxon>
        <taxon>Bacillaceae</taxon>
        <taxon>Rossellomorea</taxon>
    </lineage>
</organism>
<dbReference type="InterPro" id="IPR036188">
    <property type="entry name" value="FAD/NAD-bd_sf"/>
</dbReference>
<protein>
    <submittedName>
        <fullName evidence="9">Peroxiredoxin</fullName>
    </submittedName>
</protein>
<dbReference type="Pfam" id="PF02852">
    <property type="entry name" value="Pyr_redox_dim"/>
    <property type="match status" value="1"/>
</dbReference>
<dbReference type="InterPro" id="IPR016156">
    <property type="entry name" value="FAD/NAD-linked_Rdtase_dimer_sf"/>
</dbReference>
<dbReference type="PATRIC" id="fig|218284.4.peg.444"/>
<dbReference type="NCBIfam" id="NF010037">
    <property type="entry name" value="PRK13512.1"/>
    <property type="match status" value="1"/>
</dbReference>
<dbReference type="OrthoDB" id="9802028at2"/>
<dbReference type="EMBL" id="LIXZ01000001">
    <property type="protein sequence ID" value="KPL61443.1"/>
    <property type="molecule type" value="Genomic_DNA"/>
</dbReference>
<dbReference type="Pfam" id="PF07992">
    <property type="entry name" value="Pyr_redox_2"/>
    <property type="match status" value="1"/>
</dbReference>
<evidence type="ECO:0000259" key="8">
    <source>
        <dbReference type="Pfam" id="PF07992"/>
    </source>
</evidence>
<dbReference type="InterPro" id="IPR023753">
    <property type="entry name" value="FAD/NAD-binding_dom"/>
</dbReference>
<name>A0A0P6WY62_9BACI</name>
<evidence type="ECO:0000313" key="9">
    <source>
        <dbReference type="EMBL" id="KPL61443.1"/>
    </source>
</evidence>
<dbReference type="PANTHER" id="PTHR43429">
    <property type="entry name" value="PYRIDINE NUCLEOTIDE-DISULFIDE OXIDOREDUCTASE DOMAIN-CONTAINING"/>
    <property type="match status" value="1"/>
</dbReference>
<dbReference type="SUPFAM" id="SSF51905">
    <property type="entry name" value="FAD/NAD(P)-binding domain"/>
    <property type="match status" value="2"/>
</dbReference>
<keyword evidence="6" id="KW-0676">Redox-active center</keyword>
<gene>
    <name evidence="9" type="ORF">AM506_02105</name>
</gene>
<dbReference type="InterPro" id="IPR050260">
    <property type="entry name" value="FAD-bd_OxRdtase"/>
</dbReference>
<evidence type="ECO:0000256" key="6">
    <source>
        <dbReference type="ARBA" id="ARBA00023284"/>
    </source>
</evidence>
<evidence type="ECO:0000313" key="10">
    <source>
        <dbReference type="Proteomes" id="UP000050398"/>
    </source>
</evidence>
<dbReference type="Gene3D" id="3.50.50.60">
    <property type="entry name" value="FAD/NAD(P)-binding domain"/>
    <property type="match status" value="2"/>
</dbReference>
<evidence type="ECO:0000259" key="7">
    <source>
        <dbReference type="Pfam" id="PF02852"/>
    </source>
</evidence>
<dbReference type="GO" id="GO:0016491">
    <property type="term" value="F:oxidoreductase activity"/>
    <property type="evidence" value="ECO:0007669"/>
    <property type="project" value="UniProtKB-KW"/>
</dbReference>
<comment type="caution">
    <text evidence="9">The sequence shown here is derived from an EMBL/GenBank/DDBJ whole genome shotgun (WGS) entry which is preliminary data.</text>
</comment>
<evidence type="ECO:0000256" key="2">
    <source>
        <dbReference type="ARBA" id="ARBA00009130"/>
    </source>
</evidence>
<keyword evidence="4" id="KW-0274">FAD</keyword>
<evidence type="ECO:0000256" key="5">
    <source>
        <dbReference type="ARBA" id="ARBA00023002"/>
    </source>
</evidence>
<reference evidence="9 10" key="1">
    <citation type="submission" date="2015-08" db="EMBL/GenBank/DDBJ databases">
        <title>Draft Genome Sequence of Bacillus vietnamensis UCD-SED5.</title>
        <authorList>
            <person name="Lee R.D."/>
            <person name="Jospin G."/>
            <person name="Lang J.M."/>
            <person name="Coil D.A."/>
            <person name="Eisen J.A."/>
        </authorList>
    </citation>
    <scope>NUCLEOTIDE SEQUENCE [LARGE SCALE GENOMIC DNA]</scope>
    <source>
        <strain evidence="9 10">UCD-SED5</strain>
    </source>
</reference>
<sequence length="450" mass="49307">MKKKVIIIGAVGGGATTASQIRKLDSEIEIILLEKTSYLSYGACGMPYYLGDVIKDRESLFAATPEQLHTKKNIDVRMHHEALTIDREKKSLLIRDHDRNEDYDEAYDYLVIATGASPFLPDIPGLDQIPAFHLRTVEDMDRIKQFIETSKPESCTIIGGGFIGVEMAENFTHLGMKVNIVERSEHVISIIDEETANVLQDHVTEKGVKLYTNDGLKEVLPENTLKLDSGETLQSDFILLAVGVKPRNQLAKEAGLSIGESGGVVSNEFMQTDDDSIYAVGDVVESIDFIDDTPKQVPLAWPAHRQAYIIAKHLSGDPVPFKGMLGTAIAKVFDLSIASTGHGEKDLKKKGYTYQTAVHEGKSHAGYYPGAHEVYVRVHFCPETGKIFGGNVVGGEGVDKQIDILSTAIYSGLSVTDLQEIETCYAPPFSSPKGLLNMIGYKAAGKMKKK</sequence>
<feature type="domain" description="Pyridine nucleotide-disulphide oxidoreductase dimerisation" evidence="7">
    <location>
        <begin position="329"/>
        <end position="430"/>
    </location>
</feature>
<feature type="domain" description="FAD/NAD(P)-binding" evidence="8">
    <location>
        <begin position="3"/>
        <end position="300"/>
    </location>
</feature>
<dbReference type="eggNOG" id="COG0446">
    <property type="taxonomic scope" value="Bacteria"/>
</dbReference>
<evidence type="ECO:0000256" key="4">
    <source>
        <dbReference type="ARBA" id="ARBA00022827"/>
    </source>
</evidence>
<comment type="similarity">
    <text evidence="2">Belongs to the class-III pyridine nucleotide-disulfide oxidoreductase family.</text>
</comment>
<dbReference type="AlphaFoldDB" id="A0A0P6WY62"/>
<dbReference type="RefSeq" id="WP_060670309.1">
    <property type="nucleotide sequence ID" value="NZ_LIXZ01000001.1"/>
</dbReference>
<keyword evidence="3" id="KW-0285">Flavoprotein</keyword>
<keyword evidence="5" id="KW-0560">Oxidoreductase</keyword>